<accession>A0A8H6X7N8</accession>
<protein>
    <submittedName>
        <fullName evidence="2">Uncharacterized protein</fullName>
    </submittedName>
</protein>
<proteinExistence type="predicted"/>
<gene>
    <name evidence="2" type="ORF">MSAN_02309100</name>
</gene>
<name>A0A8H6X7N8_9AGAR</name>
<keyword evidence="3" id="KW-1185">Reference proteome</keyword>
<dbReference type="AlphaFoldDB" id="A0A8H6X7N8"/>
<evidence type="ECO:0000313" key="2">
    <source>
        <dbReference type="EMBL" id="KAF7335957.1"/>
    </source>
</evidence>
<organism evidence="2 3">
    <name type="scientific">Mycena sanguinolenta</name>
    <dbReference type="NCBI Taxonomy" id="230812"/>
    <lineage>
        <taxon>Eukaryota</taxon>
        <taxon>Fungi</taxon>
        <taxon>Dikarya</taxon>
        <taxon>Basidiomycota</taxon>
        <taxon>Agaricomycotina</taxon>
        <taxon>Agaricomycetes</taxon>
        <taxon>Agaricomycetidae</taxon>
        <taxon>Agaricales</taxon>
        <taxon>Marasmiineae</taxon>
        <taxon>Mycenaceae</taxon>
        <taxon>Mycena</taxon>
    </lineage>
</organism>
<reference evidence="2" key="1">
    <citation type="submission" date="2020-05" db="EMBL/GenBank/DDBJ databases">
        <title>Mycena genomes resolve the evolution of fungal bioluminescence.</title>
        <authorList>
            <person name="Tsai I.J."/>
        </authorList>
    </citation>
    <scope>NUCLEOTIDE SEQUENCE</scope>
    <source>
        <strain evidence="2">160909Yilan</strain>
    </source>
</reference>
<dbReference type="OrthoDB" id="73076at2759"/>
<feature type="region of interest" description="Disordered" evidence="1">
    <location>
        <begin position="29"/>
        <end position="48"/>
    </location>
</feature>
<dbReference type="EMBL" id="JACAZH010000038">
    <property type="protein sequence ID" value="KAF7335957.1"/>
    <property type="molecule type" value="Genomic_DNA"/>
</dbReference>
<comment type="caution">
    <text evidence="2">The sequence shown here is derived from an EMBL/GenBank/DDBJ whole genome shotgun (WGS) entry which is preliminary data.</text>
</comment>
<dbReference type="Proteomes" id="UP000623467">
    <property type="component" value="Unassembled WGS sequence"/>
</dbReference>
<evidence type="ECO:0000313" key="3">
    <source>
        <dbReference type="Proteomes" id="UP000623467"/>
    </source>
</evidence>
<evidence type="ECO:0000256" key="1">
    <source>
        <dbReference type="SAM" id="MobiDB-lite"/>
    </source>
</evidence>
<sequence length="1176" mass="130643">MSNVTIASRLRLSLSPDPTKQTLDSFRIFSTRPKPKNPPPPPTITRPCPGLTRAFDEKVGSYLDRATSSGGGAHPVNHYSEQMFKKDFTDLTEKQKDTVHTARIHDYRWVNNTSPGVMACFAAGSNPCLKTVEVNANSSAVPPCANCKLLATLKLFKTAINRKAADPSNLKIKGLEAFLAEDSEDSVERRFALDVVNGKFKDDKVFTGILHAKLMARDREIRGKGMQNFKYDTDMDSVFGLVHTISPRAYRELRKHFPLRSERSIKHIVSTTPRFPIGITDETFVYAQEYLENYKYPFGAPLSLAVDDTKLFPALRPLYDGVKKLWYIVGTTGEHIAVPNAQGLHNTLDQLESSAELATKLRLWVLQIPLPGVPPHVVAILPIGSKVKGPELARWQIRLMEGLVSHSFRITSSGADGASVERDCQRRTAAASKPIEVRIKHPDVDYPDIIVPLWDLNGNIWVIIQDAKHGRKTFRNNVFSGAHTMTLGNFVVFFELIHTLGMKPTTPLYRRDFIKSDRMDDPAAARFFSADFLAQAAEDPAENLGLVVYLLVFGDFIDAWQSRTLSHQERAKILIRTHLFLHTWRAFLAKAGYPEARHFISKEAFDIAQILINGLLGLIIIHRDHLGPHPCPLLPWFNASEPNEHCFAGMRDITADFTMQQAILIVPKLRAKMQASVRVPKTQSDFKKQASGYCHTYYSSEGINYDLLSRYPTDVELSDAYATAAQENECLWSLLGIHPTRIESAPVRGMAPVPQPDPAFEHLYLEEETNLEPLAEKTPAEELQEMIDSLKTTANLSRAADEQLDACVMASVALSMDELARVEDMPESDPERFAEIQKDIAHALATQPVAFIALLQNMADAATKNNPAPPGITEKPMLVPLADVSPDDLTPFVAVRRQHQTEEARTGVCTYKTSGTYINPKTGVEKPLTDRQLLARQMQAIIRQDQERGTSTGLNRKVRWQEADASKAGSTTAAKLKTGNAANAELAASGRSKEAIKRRRTILGKLKCASTVAEAAVGVEDAQKLENGCYGFAMIGSEITLVRVKTMYSKSGGKAGTHSWIATTDTIGSLSFLVAQVYEHEFRRRFRTIHRADALLGTIRFAHLPVGSFLALLPKDEAVKSFPTHIEIGARAYKIFDDLVAEKEQLSKAVASLNTVRRKGKANIHVLELSEDDCIE</sequence>